<evidence type="ECO:0000259" key="2">
    <source>
        <dbReference type="Pfam" id="PF05205"/>
    </source>
</evidence>
<accession>A0A1J1IQ24</accession>
<feature type="region of interest" description="Disordered" evidence="1">
    <location>
        <begin position="660"/>
        <end position="738"/>
    </location>
</feature>
<dbReference type="GO" id="GO:0048188">
    <property type="term" value="C:Set1C/COMPASS complex"/>
    <property type="evidence" value="ECO:0007669"/>
    <property type="project" value="TreeGrafter"/>
</dbReference>
<proteinExistence type="predicted"/>
<feature type="compositionally biased region" description="Basic and acidic residues" evidence="1">
    <location>
        <begin position="457"/>
        <end position="477"/>
    </location>
</feature>
<feature type="compositionally biased region" description="Acidic residues" evidence="1">
    <location>
        <begin position="252"/>
        <end position="263"/>
    </location>
</feature>
<dbReference type="EMBL" id="CVRI01000055">
    <property type="protein sequence ID" value="CRL01198.1"/>
    <property type="molecule type" value="Genomic_DNA"/>
</dbReference>
<feature type="compositionally biased region" description="Basic and acidic residues" evidence="1">
    <location>
        <begin position="697"/>
        <end position="710"/>
    </location>
</feature>
<reference evidence="3 4" key="1">
    <citation type="submission" date="2015-04" db="EMBL/GenBank/DDBJ databases">
        <authorList>
            <person name="Syromyatnikov M.Y."/>
            <person name="Popov V.N."/>
        </authorList>
    </citation>
    <scope>NUCLEOTIDE SEQUENCE [LARGE SCALE GENOMIC DNA]</scope>
</reference>
<feature type="region of interest" description="Disordered" evidence="1">
    <location>
        <begin position="128"/>
        <end position="271"/>
    </location>
</feature>
<feature type="compositionally biased region" description="Basic residues" evidence="1">
    <location>
        <begin position="400"/>
        <end position="429"/>
    </location>
</feature>
<feature type="compositionally biased region" description="Basic and acidic residues" evidence="1">
    <location>
        <begin position="724"/>
        <end position="738"/>
    </location>
</feature>
<evidence type="ECO:0000313" key="4">
    <source>
        <dbReference type="Proteomes" id="UP000183832"/>
    </source>
</evidence>
<dbReference type="GO" id="GO:0031297">
    <property type="term" value="P:replication fork processing"/>
    <property type="evidence" value="ECO:0007669"/>
    <property type="project" value="TreeGrafter"/>
</dbReference>
<feature type="compositionally biased region" description="Polar residues" evidence="1">
    <location>
        <begin position="335"/>
        <end position="344"/>
    </location>
</feature>
<protein>
    <submittedName>
        <fullName evidence="3">CLUMA_CG014173, isoform A</fullName>
    </submittedName>
</protein>
<keyword evidence="4" id="KW-1185">Reference proteome</keyword>
<dbReference type="InterPro" id="IPR055264">
    <property type="entry name" value="BOD1/SHG1_dom"/>
</dbReference>
<dbReference type="Proteomes" id="UP000183832">
    <property type="component" value="Unassembled WGS sequence"/>
</dbReference>
<dbReference type="PANTHER" id="PTHR31532">
    <property type="entry name" value="BIORIENTATION OF CHROMOSOMES IN CELL DIVISION 1 FAMILY MEMBER"/>
    <property type="match status" value="1"/>
</dbReference>
<sequence length="738" mass="84166">MTSTKLNVNDPEFVDKIIYEVKSEGHFDTFRKECLADVDTQPAYQNLHSRVEDSVQKFLNRQVWTPETNKNRLREDMRYNIIRAGYLETGVTRIVDQVVAQKMDYIKSKVEEILYQYVGIDKPIKKEKDSNGALEVETDLLPTDLEQVSPDSDKKSDDIDEQESKEEEIEEEIVEDEDFESPAFEPIEAIITEKNDSNLSGISGLTSQDSAGTKNQETENQDQSQERSIEQMTAECEVSKEIEEPHTPIPGVDDDEDKAEEETATIPTESIGKEEIKVKEETEKSQFDLQKESIEFTGTERKSMIIEDAKEDSNNSDEIFVAKEKSPEKALQPQDVPSNTMEIDNLYENDTTDSSEMRMEIDLKDDTTQETGGSASKVEESSQDSTVPKETQTTEEKRESHHHHKRNKSKERHKSSSHSHKSSRHHHSSSSKSRHDDKHKSKSSSHKSSSSSNHKKSSSEKERSSSSRRDDRHDKDKKSSKHREHKTIDDHHQEKTSRRRRSTDNDSNDGKGGQGKSGNSGENISPSQSKTESNSQSAVDQSESNQVSNDNKPLIVDKMLSENCEMSLEQKTSSKKEQKSSILVKYDYLKPSSMKTLSTDEEIDEDCLGFVPENLPDNHWFESFRYEAAKKPVKRLKSNKNNHVDQKKIEEALNLKIPKRLKSKTLDSPDSSAGLMNGNDETSESRAQLIAQQQRYPTEDLYKPRFDFGNRSRRRGQVTEENSEDSKEEKKPVEIVPS</sequence>
<feature type="compositionally biased region" description="Basic and acidic residues" evidence="1">
    <location>
        <begin position="237"/>
        <end position="246"/>
    </location>
</feature>
<dbReference type="PANTHER" id="PTHR31532:SF10">
    <property type="entry name" value="BIORIENTATION OF CHROMOSOMES IN CELL DIVISION PROTEIN 1-LIKE 1"/>
    <property type="match status" value="1"/>
</dbReference>
<feature type="compositionally biased region" description="Acidic residues" evidence="1">
    <location>
        <begin position="158"/>
        <end position="180"/>
    </location>
</feature>
<feature type="domain" description="BOD1/SHG1" evidence="2">
    <location>
        <begin position="17"/>
        <end position="113"/>
    </location>
</feature>
<gene>
    <name evidence="3" type="ORF">CLUMA_CG014173</name>
</gene>
<feature type="compositionally biased region" description="Basic and acidic residues" evidence="1">
    <location>
        <begin position="486"/>
        <end position="496"/>
    </location>
</feature>
<dbReference type="OrthoDB" id="7605699at2759"/>
<feature type="compositionally biased region" description="Basic and acidic residues" evidence="1">
    <location>
        <begin position="355"/>
        <end position="367"/>
    </location>
</feature>
<name>A0A1J1IQ24_9DIPT</name>
<feature type="compositionally biased region" description="Polar residues" evidence="1">
    <location>
        <begin position="197"/>
        <end position="215"/>
    </location>
</feature>
<evidence type="ECO:0000313" key="3">
    <source>
        <dbReference type="EMBL" id="CRL01198.1"/>
    </source>
</evidence>
<feature type="region of interest" description="Disordered" evidence="1">
    <location>
        <begin position="305"/>
        <end position="561"/>
    </location>
</feature>
<organism evidence="3 4">
    <name type="scientific">Clunio marinus</name>
    <dbReference type="NCBI Taxonomy" id="568069"/>
    <lineage>
        <taxon>Eukaryota</taxon>
        <taxon>Metazoa</taxon>
        <taxon>Ecdysozoa</taxon>
        <taxon>Arthropoda</taxon>
        <taxon>Hexapoda</taxon>
        <taxon>Insecta</taxon>
        <taxon>Pterygota</taxon>
        <taxon>Neoptera</taxon>
        <taxon>Endopterygota</taxon>
        <taxon>Diptera</taxon>
        <taxon>Nematocera</taxon>
        <taxon>Chironomoidea</taxon>
        <taxon>Chironomidae</taxon>
        <taxon>Clunio</taxon>
    </lineage>
</organism>
<evidence type="ECO:0000256" key="1">
    <source>
        <dbReference type="SAM" id="MobiDB-lite"/>
    </source>
</evidence>
<dbReference type="AlphaFoldDB" id="A0A1J1IQ24"/>
<feature type="compositionally biased region" description="Polar residues" evidence="1">
    <location>
        <begin position="522"/>
        <end position="551"/>
    </location>
</feature>
<dbReference type="STRING" id="568069.A0A1J1IQ24"/>
<dbReference type="Pfam" id="PF05205">
    <property type="entry name" value="COMPASS-Shg1"/>
    <property type="match status" value="1"/>
</dbReference>